<accession>A0A9W7XXQ9</accession>
<evidence type="ECO:0000256" key="5">
    <source>
        <dbReference type="ARBA" id="ARBA00023136"/>
    </source>
</evidence>
<comment type="caution">
    <text evidence="7">The sequence shown here is derived from an EMBL/GenBank/DDBJ whole genome shotgun (WGS) entry which is preliminary data.</text>
</comment>
<feature type="transmembrane region" description="Helical" evidence="6">
    <location>
        <begin position="185"/>
        <end position="210"/>
    </location>
</feature>
<comment type="similarity">
    <text evidence="2">Belongs to the unc-50 family.</text>
</comment>
<keyword evidence="5 6" id="KW-0472">Membrane</keyword>
<name>A0A9W7XXQ9_9FUNG</name>
<evidence type="ECO:0000313" key="7">
    <source>
        <dbReference type="EMBL" id="KAJ1721296.1"/>
    </source>
</evidence>
<evidence type="ECO:0008006" key="9">
    <source>
        <dbReference type="Google" id="ProtNLM"/>
    </source>
</evidence>
<dbReference type="Pfam" id="PF05216">
    <property type="entry name" value="UNC-50"/>
    <property type="match status" value="1"/>
</dbReference>
<reference evidence="7" key="1">
    <citation type="submission" date="2022-07" db="EMBL/GenBank/DDBJ databases">
        <title>Phylogenomic reconstructions and comparative analyses of Kickxellomycotina fungi.</title>
        <authorList>
            <person name="Reynolds N.K."/>
            <person name="Stajich J.E."/>
            <person name="Barry K."/>
            <person name="Grigoriev I.V."/>
            <person name="Crous P."/>
            <person name="Smith M.E."/>
        </authorList>
    </citation>
    <scope>NUCLEOTIDE SEQUENCE</scope>
    <source>
        <strain evidence="7">NBRC 32514</strain>
    </source>
</reference>
<evidence type="ECO:0000256" key="6">
    <source>
        <dbReference type="SAM" id="Phobius"/>
    </source>
</evidence>
<evidence type="ECO:0000256" key="1">
    <source>
        <dbReference type="ARBA" id="ARBA00004141"/>
    </source>
</evidence>
<sequence>MSDSGSVLPGGLPRPRFRRRLPRIHRTALWHRLFHWRQLDIEYALWQMLYLLVSPSRVYRNIYYHKQTKNQWARDDPAFMLLQTMGILVITAAYSVVYGVGLAGFSRALVGLLGVNYLVVGGLLATITWAAANRWMARRRSAHVSEQSVEWMFALDVHCNAFFLLFVFAYVVQFCFLPVVMRTSWMSLFLGNTLFAVAAAGYVYATYLGLHALPFLQRQEAVLYVIPVVAVAYLWSLAVGFNMSHHVIDYYF</sequence>
<protein>
    <recommendedName>
        <fullName evidence="9">UNC-50 protein</fullName>
    </recommendedName>
</protein>
<gene>
    <name evidence="7" type="ORF">LPJ53_004172</name>
</gene>
<evidence type="ECO:0000256" key="2">
    <source>
        <dbReference type="ARBA" id="ARBA00006293"/>
    </source>
</evidence>
<dbReference type="Proteomes" id="UP001149813">
    <property type="component" value="Unassembled WGS sequence"/>
</dbReference>
<evidence type="ECO:0000313" key="8">
    <source>
        <dbReference type="Proteomes" id="UP001149813"/>
    </source>
</evidence>
<dbReference type="EMBL" id="JANBOJ010000182">
    <property type="protein sequence ID" value="KAJ1721296.1"/>
    <property type="molecule type" value="Genomic_DNA"/>
</dbReference>
<keyword evidence="3 6" id="KW-0812">Transmembrane</keyword>
<organism evidence="7 8">
    <name type="scientific">Coemansia erecta</name>
    <dbReference type="NCBI Taxonomy" id="147472"/>
    <lineage>
        <taxon>Eukaryota</taxon>
        <taxon>Fungi</taxon>
        <taxon>Fungi incertae sedis</taxon>
        <taxon>Zoopagomycota</taxon>
        <taxon>Kickxellomycotina</taxon>
        <taxon>Kickxellomycetes</taxon>
        <taxon>Kickxellales</taxon>
        <taxon>Kickxellaceae</taxon>
        <taxon>Coemansia</taxon>
    </lineage>
</organism>
<dbReference type="InterPro" id="IPR007881">
    <property type="entry name" value="UNC-50"/>
</dbReference>
<evidence type="ECO:0000256" key="3">
    <source>
        <dbReference type="ARBA" id="ARBA00022692"/>
    </source>
</evidence>
<dbReference type="OrthoDB" id="10027013at2759"/>
<dbReference type="PANTHER" id="PTHR12841">
    <property type="entry name" value="PROTEIN UNC-50 HOMOLOG"/>
    <property type="match status" value="1"/>
</dbReference>
<comment type="subcellular location">
    <subcellularLocation>
        <location evidence="1">Membrane</location>
        <topology evidence="1">Multi-pass membrane protein</topology>
    </subcellularLocation>
</comment>
<proteinExistence type="inferred from homology"/>
<feature type="transmembrane region" description="Helical" evidence="6">
    <location>
        <begin position="109"/>
        <end position="132"/>
    </location>
</feature>
<dbReference type="PANTHER" id="PTHR12841:SF6">
    <property type="entry name" value="PROTEIN UNC-50 HOMOLOG"/>
    <property type="match status" value="1"/>
</dbReference>
<feature type="transmembrane region" description="Helical" evidence="6">
    <location>
        <begin position="153"/>
        <end position="179"/>
    </location>
</feature>
<dbReference type="AlphaFoldDB" id="A0A9W7XXQ9"/>
<keyword evidence="8" id="KW-1185">Reference proteome</keyword>
<dbReference type="GO" id="GO:0000139">
    <property type="term" value="C:Golgi membrane"/>
    <property type="evidence" value="ECO:0007669"/>
    <property type="project" value="TreeGrafter"/>
</dbReference>
<feature type="transmembrane region" description="Helical" evidence="6">
    <location>
        <begin position="80"/>
        <end position="103"/>
    </location>
</feature>
<evidence type="ECO:0000256" key="4">
    <source>
        <dbReference type="ARBA" id="ARBA00022989"/>
    </source>
</evidence>
<keyword evidence="4 6" id="KW-1133">Transmembrane helix</keyword>
<feature type="transmembrane region" description="Helical" evidence="6">
    <location>
        <begin position="222"/>
        <end position="243"/>
    </location>
</feature>